<dbReference type="EMBL" id="NBIM01000003">
    <property type="protein sequence ID" value="OXY81594.1"/>
    <property type="molecule type" value="Genomic_DNA"/>
</dbReference>
<dbReference type="SUPFAM" id="SSF51971">
    <property type="entry name" value="Nucleotide-binding domain"/>
    <property type="match status" value="1"/>
</dbReference>
<evidence type="ECO:0000313" key="11">
    <source>
        <dbReference type="Proteomes" id="UP000242757"/>
    </source>
</evidence>
<comment type="cofactor">
    <cofactor evidence="1 7">
        <name>FAD</name>
        <dbReference type="ChEBI" id="CHEBI:57692"/>
    </cofactor>
</comment>
<feature type="binding site" evidence="7">
    <location>
        <position position="79"/>
    </location>
    <ligand>
        <name>FAD</name>
        <dbReference type="ChEBI" id="CHEBI:57692"/>
    </ligand>
</feature>
<keyword evidence="11" id="KW-1185">Reference proteome</keyword>
<dbReference type="PANTHER" id="PTHR48467:SF1">
    <property type="entry name" value="GLUTAMATE SYNTHASE 1 [NADH], CHLOROPLASTIC-LIKE"/>
    <property type="match status" value="1"/>
</dbReference>
<dbReference type="PANTHER" id="PTHR48467">
    <property type="entry name" value="GLUTAMATE SYNTHASE 1 [NADH], CHLOROPLASTIC-LIKE"/>
    <property type="match status" value="1"/>
</dbReference>
<evidence type="ECO:0000256" key="4">
    <source>
        <dbReference type="ARBA" id="ARBA00022827"/>
    </source>
</evidence>
<organism evidence="10 11">
    <name type="scientific">Oceanimonas doudoroffii</name>
    <dbReference type="NCBI Taxonomy" id="84158"/>
    <lineage>
        <taxon>Bacteria</taxon>
        <taxon>Pseudomonadati</taxon>
        <taxon>Pseudomonadota</taxon>
        <taxon>Gammaproteobacteria</taxon>
        <taxon>Aeromonadales</taxon>
        <taxon>Aeromonadaceae</taxon>
        <taxon>Oceanimonas</taxon>
    </lineage>
</organism>
<evidence type="ECO:0000256" key="2">
    <source>
        <dbReference type="ARBA" id="ARBA00008312"/>
    </source>
</evidence>
<sequence length="426" mass="46603">MKTPTIAIVGSGPSGCYLAQALRKAWPLAEITLLDRMPVPYGLVRYGVAPDHPGTKNVIRQFERLFERDNIGFAGNIEIGRDISLDTLRDTFDIVALATGLHGDRPLDIPGAEQARIYGAGRLTRLLNDHPDEQDFHPQLGKSTVIVGNGNVAIDVLRLLAKSAEEFDNSEITDEVLSRLQATPLRQIHIVGRSPAPQAKFDTVMLRELAGLCRVSYRVHDLPPADNDDDKAVAAKLDALRDLQAREQAELEIHFHFGWQPESLTATEGQQCFHFTRAGRETQKLELTTDSVITAIGFTQRPDSAFCKQGLSHAGADPEAGHLAPGLYCTGWFKRGPRGTIPENRADAKTVAGLILAQTDLMTTGKPGFAAMPESVIAQSVDYAGWKRIDAAEVTTAPAGRIRKKIRDTAEMLRIVNDIHQGEPQS</sequence>
<feature type="binding site" evidence="7">
    <location>
        <position position="43"/>
    </location>
    <ligand>
        <name>FAD</name>
        <dbReference type="ChEBI" id="CHEBI:57692"/>
    </ligand>
</feature>
<protein>
    <submittedName>
        <fullName evidence="10">Oxidoreductase</fullName>
    </submittedName>
</protein>
<evidence type="ECO:0000256" key="1">
    <source>
        <dbReference type="ARBA" id="ARBA00001974"/>
    </source>
</evidence>
<feature type="binding site" evidence="7">
    <location>
        <begin position="339"/>
        <end position="341"/>
    </location>
    <ligand>
        <name>FAD</name>
        <dbReference type="ChEBI" id="CHEBI:57692"/>
    </ligand>
</feature>
<keyword evidence="3" id="KW-0285">Flavoprotein</keyword>
<dbReference type="RefSeq" id="WP_094200962.1">
    <property type="nucleotide sequence ID" value="NZ_NBIM01000003.1"/>
</dbReference>
<evidence type="ECO:0000259" key="9">
    <source>
        <dbReference type="Pfam" id="PF07992"/>
    </source>
</evidence>
<accession>A0A233RDX7</accession>
<dbReference type="PRINTS" id="PR00419">
    <property type="entry name" value="ADXRDTASE"/>
</dbReference>
<dbReference type="AlphaFoldDB" id="A0A233RDX7"/>
<evidence type="ECO:0000313" key="10">
    <source>
        <dbReference type="EMBL" id="OXY81594.1"/>
    </source>
</evidence>
<feature type="binding site" evidence="8">
    <location>
        <position position="339"/>
    </location>
    <ligand>
        <name>NADP(+)</name>
        <dbReference type="ChEBI" id="CHEBI:58349"/>
    </ligand>
</feature>
<feature type="binding site" evidence="7">
    <location>
        <position position="332"/>
    </location>
    <ligand>
        <name>FAD</name>
        <dbReference type="ChEBI" id="CHEBI:57692"/>
    </ligand>
</feature>
<dbReference type="Gene3D" id="3.50.50.60">
    <property type="entry name" value="FAD/NAD(P)-binding domain"/>
    <property type="match status" value="1"/>
</dbReference>
<evidence type="ECO:0000256" key="6">
    <source>
        <dbReference type="ARBA" id="ARBA00023002"/>
    </source>
</evidence>
<proteinExistence type="inferred from homology"/>
<dbReference type="Gene3D" id="3.40.50.720">
    <property type="entry name" value="NAD(P)-binding Rossmann-like Domain"/>
    <property type="match status" value="1"/>
</dbReference>
<dbReference type="InterPro" id="IPR055275">
    <property type="entry name" value="Ferredox_Rdtase"/>
</dbReference>
<comment type="caution">
    <text evidence="10">The sequence shown here is derived from an EMBL/GenBank/DDBJ whole genome shotgun (WGS) entry which is preliminary data.</text>
</comment>
<evidence type="ECO:0000256" key="8">
    <source>
        <dbReference type="PIRSR" id="PIRSR000362-2"/>
    </source>
</evidence>
<keyword evidence="4 7" id="KW-0274">FAD</keyword>
<feature type="domain" description="FAD/NAD(P)-binding" evidence="9">
    <location>
        <begin position="5"/>
        <end position="179"/>
    </location>
</feature>
<keyword evidence="6" id="KW-0560">Oxidoreductase</keyword>
<evidence type="ECO:0000256" key="7">
    <source>
        <dbReference type="PIRSR" id="PIRSR000362-1"/>
    </source>
</evidence>
<dbReference type="InterPro" id="IPR021163">
    <property type="entry name" value="Ferredox_Rdtase_adrenod"/>
</dbReference>
<dbReference type="Pfam" id="PF07992">
    <property type="entry name" value="Pyr_redox_2"/>
    <property type="match status" value="1"/>
</dbReference>
<gene>
    <name evidence="10" type="ORF">B6S08_11520</name>
</gene>
<reference evidence="10 11" key="1">
    <citation type="submission" date="2017-08" db="EMBL/GenBank/DDBJ databases">
        <title>A Genome Sequence of Oceanimonas doudoroffii ATCC 27123T.</title>
        <authorList>
            <person name="Brennan M.A."/>
            <person name="Maclea K.S."/>
            <person name="Mcclelland W.D."/>
            <person name="Trachtenberg A.M."/>
        </authorList>
    </citation>
    <scope>NUCLEOTIDE SEQUENCE [LARGE SCALE GENOMIC DNA]</scope>
    <source>
        <strain evidence="10 11">ATCC 27123</strain>
    </source>
</reference>
<evidence type="ECO:0000256" key="5">
    <source>
        <dbReference type="ARBA" id="ARBA00022857"/>
    </source>
</evidence>
<comment type="similarity">
    <text evidence="2">Belongs to the ferredoxin--NADP reductase type 1 family.</text>
</comment>
<dbReference type="PIRSF" id="PIRSF000362">
    <property type="entry name" value="FNR"/>
    <property type="match status" value="1"/>
</dbReference>
<dbReference type="OrthoDB" id="9815647at2"/>
<evidence type="ECO:0000256" key="3">
    <source>
        <dbReference type="ARBA" id="ARBA00022630"/>
    </source>
</evidence>
<dbReference type="Proteomes" id="UP000242757">
    <property type="component" value="Unassembled WGS sequence"/>
</dbReference>
<dbReference type="InterPro" id="IPR036188">
    <property type="entry name" value="FAD/NAD-bd_sf"/>
</dbReference>
<keyword evidence="5 8" id="KW-0521">NADP</keyword>
<dbReference type="GO" id="GO:0016491">
    <property type="term" value="F:oxidoreductase activity"/>
    <property type="evidence" value="ECO:0007669"/>
    <property type="project" value="UniProtKB-KW"/>
</dbReference>
<dbReference type="InterPro" id="IPR023753">
    <property type="entry name" value="FAD/NAD-binding_dom"/>
</dbReference>
<feature type="binding site" evidence="7">
    <location>
        <position position="14"/>
    </location>
    <ligand>
        <name>FAD</name>
        <dbReference type="ChEBI" id="CHEBI:57692"/>
    </ligand>
</feature>
<feature type="binding site" evidence="8">
    <location>
        <begin position="149"/>
        <end position="152"/>
    </location>
    <ligand>
        <name>NADP(+)</name>
        <dbReference type="ChEBI" id="CHEBI:58349"/>
    </ligand>
</feature>
<name>A0A233RDX7_9GAMM</name>